<dbReference type="GO" id="GO:0031012">
    <property type="term" value="C:extracellular matrix"/>
    <property type="evidence" value="ECO:0007669"/>
    <property type="project" value="TreeGrafter"/>
</dbReference>
<dbReference type="AlphaFoldDB" id="A0A091SNK0"/>
<dbReference type="PANTHER" id="PTHR33395">
    <property type="entry name" value="TRANSCRIPTASE, PUTATIVE-RELATED-RELATED"/>
    <property type="match status" value="1"/>
</dbReference>
<dbReference type="EMBL" id="KK480058">
    <property type="protein sequence ID" value="KFQ60214.1"/>
    <property type="molecule type" value="Genomic_DNA"/>
</dbReference>
<dbReference type="GO" id="GO:0061343">
    <property type="term" value="P:cell adhesion involved in heart morphogenesis"/>
    <property type="evidence" value="ECO:0007669"/>
    <property type="project" value="TreeGrafter"/>
</dbReference>
<protein>
    <submittedName>
        <fullName evidence="1">Uncharacterized protein</fullName>
    </submittedName>
</protein>
<evidence type="ECO:0000313" key="1">
    <source>
        <dbReference type="EMBL" id="KFQ60214.1"/>
    </source>
</evidence>
<feature type="non-terminal residue" evidence="1">
    <location>
        <position position="1"/>
    </location>
</feature>
<name>A0A091SNK0_PELCR</name>
<reference evidence="1 2" key="1">
    <citation type="submission" date="2014-04" db="EMBL/GenBank/DDBJ databases">
        <title>Genome evolution of avian class.</title>
        <authorList>
            <person name="Zhang G."/>
            <person name="Li C."/>
        </authorList>
    </citation>
    <scope>NUCLEOTIDE SEQUENCE [LARGE SCALE GENOMIC DNA]</scope>
    <source>
        <strain evidence="1">BGI_N334</strain>
    </source>
</reference>
<dbReference type="GO" id="GO:0007508">
    <property type="term" value="P:larval heart development"/>
    <property type="evidence" value="ECO:0007669"/>
    <property type="project" value="TreeGrafter"/>
</dbReference>
<sequence>RDTGQVKSKARTLNFKRANFQLFKKLVGGTPWETAFRYKGAEQSWQLFKDIFLRLQELSIPMCKKSGKEGRRPAWLSKDLLVRLKCKKEMHRQWNQGHVSWEEYRDTAQMCRHGIRKAKAQLELSLTRKEKNITGFYRYVGQKRKITRKCTQTHKNMINKTRELVTTNMEKAEVLNNFF</sequence>
<evidence type="ECO:0000313" key="2">
    <source>
        <dbReference type="Proteomes" id="UP000054150"/>
    </source>
</evidence>
<feature type="non-terminal residue" evidence="1">
    <location>
        <position position="179"/>
    </location>
</feature>
<dbReference type="PANTHER" id="PTHR33395:SF22">
    <property type="entry name" value="REVERSE TRANSCRIPTASE DOMAIN-CONTAINING PROTEIN"/>
    <property type="match status" value="1"/>
</dbReference>
<dbReference type="Proteomes" id="UP000054150">
    <property type="component" value="Unassembled WGS sequence"/>
</dbReference>
<accession>A0A091SNK0</accession>
<keyword evidence="2" id="KW-1185">Reference proteome</keyword>
<organism evidence="1 2">
    <name type="scientific">Pelecanus crispus</name>
    <name type="common">Dalmatian pelican</name>
    <dbReference type="NCBI Taxonomy" id="36300"/>
    <lineage>
        <taxon>Eukaryota</taxon>
        <taxon>Metazoa</taxon>
        <taxon>Chordata</taxon>
        <taxon>Craniata</taxon>
        <taxon>Vertebrata</taxon>
        <taxon>Euteleostomi</taxon>
        <taxon>Archelosauria</taxon>
        <taxon>Archosauria</taxon>
        <taxon>Dinosauria</taxon>
        <taxon>Saurischia</taxon>
        <taxon>Theropoda</taxon>
        <taxon>Coelurosauria</taxon>
        <taxon>Aves</taxon>
        <taxon>Neognathae</taxon>
        <taxon>Neoaves</taxon>
        <taxon>Aequornithes</taxon>
        <taxon>Pelecaniformes</taxon>
        <taxon>Pelecanidae</taxon>
        <taxon>Pelecanus</taxon>
    </lineage>
</organism>
<gene>
    <name evidence="1" type="ORF">N334_01909</name>
</gene>
<proteinExistence type="predicted"/>